<feature type="transmembrane region" description="Helical" evidence="1">
    <location>
        <begin position="52"/>
        <end position="74"/>
    </location>
</feature>
<comment type="caution">
    <text evidence="2">The sequence shown here is derived from an EMBL/GenBank/DDBJ whole genome shotgun (WGS) entry which is preliminary data.</text>
</comment>
<gene>
    <name evidence="2" type="ORF">QQA45_01780</name>
</gene>
<dbReference type="HAMAP" id="MF_02088">
    <property type="entry name" value="Q_prec_transport"/>
    <property type="match status" value="1"/>
</dbReference>
<dbReference type="PANTHER" id="PTHR34300:SF2">
    <property type="entry name" value="QUEUOSINE PRECURSOR TRANSPORTER-RELATED"/>
    <property type="match status" value="1"/>
</dbReference>
<feature type="transmembrane region" description="Helical" evidence="1">
    <location>
        <begin position="167"/>
        <end position="188"/>
    </location>
</feature>
<keyword evidence="1" id="KW-0472">Membrane</keyword>
<feature type="transmembrane region" description="Helical" evidence="1">
    <location>
        <begin position="125"/>
        <end position="146"/>
    </location>
</feature>
<feature type="transmembrane region" description="Helical" evidence="1">
    <location>
        <begin position="194"/>
        <end position="220"/>
    </location>
</feature>
<dbReference type="EMBL" id="JASSPP010000002">
    <property type="protein sequence ID" value="MDK9580249.1"/>
    <property type="molecule type" value="Genomic_DNA"/>
</dbReference>
<evidence type="ECO:0000313" key="2">
    <source>
        <dbReference type="EMBL" id="MDK9580249.1"/>
    </source>
</evidence>
<dbReference type="RefSeq" id="WP_285152626.1">
    <property type="nucleotide sequence ID" value="NZ_JASSPP010000002.1"/>
</dbReference>
<feature type="transmembrane region" description="Helical" evidence="1">
    <location>
        <begin position="86"/>
        <end position="105"/>
    </location>
</feature>
<keyword evidence="1" id="KW-0812">Transmembrane</keyword>
<keyword evidence="1" id="KW-1003">Cell membrane</keyword>
<accession>A0ABT7HIA7</accession>
<dbReference type="NCBIfam" id="TIGR00697">
    <property type="entry name" value="queuosine precursor transporter"/>
    <property type="match status" value="1"/>
</dbReference>
<dbReference type="Pfam" id="PF02592">
    <property type="entry name" value="Vut_1"/>
    <property type="match status" value="1"/>
</dbReference>
<name>A0ABT7HIA7_9FUSO</name>
<dbReference type="PANTHER" id="PTHR34300">
    <property type="entry name" value="QUEUOSINE PRECURSOR TRANSPORTER-RELATED"/>
    <property type="match status" value="1"/>
</dbReference>
<evidence type="ECO:0000256" key="1">
    <source>
        <dbReference type="HAMAP-Rule" id="MF_02088"/>
    </source>
</evidence>
<evidence type="ECO:0000313" key="3">
    <source>
        <dbReference type="Proteomes" id="UP001225134"/>
    </source>
</evidence>
<organism evidence="2 3">
    <name type="scientific">Sneathia sanguinegens</name>
    <dbReference type="NCBI Taxonomy" id="40543"/>
    <lineage>
        <taxon>Bacteria</taxon>
        <taxon>Fusobacteriati</taxon>
        <taxon>Fusobacteriota</taxon>
        <taxon>Fusobacteriia</taxon>
        <taxon>Fusobacteriales</taxon>
        <taxon>Leptotrichiaceae</taxon>
        <taxon>Sneathia</taxon>
    </lineage>
</organism>
<comment type="subcellular location">
    <subcellularLocation>
        <location evidence="1">Cell membrane</location>
        <topology evidence="1">Multi-pass membrane protein</topology>
    </subcellularLocation>
</comment>
<feature type="transmembrane region" description="Helical" evidence="1">
    <location>
        <begin position="6"/>
        <end position="23"/>
    </location>
</feature>
<keyword evidence="3" id="KW-1185">Reference proteome</keyword>
<feature type="transmembrane region" description="Helical" evidence="1">
    <location>
        <begin position="30"/>
        <end position="46"/>
    </location>
</feature>
<comment type="similarity">
    <text evidence="1">Belongs to the vitamin uptake transporter (VUT/ECF) (TC 2.A.88) family. Q precursor transporter subfamily.</text>
</comment>
<sequence length="237" mass="26808">MGKNELIWFGYIIVNYGFILYAYKKWGKIGLMLFIPLSIVIANIQVNKFICLFGINATMGNIAYGGIFLVADILSENYGKKYAQHIVGMGFLTMIFVTIIMNIALKISPTPIDTLQPHLEVLFTPLYRLTFASLVAYGISSFLDVYSYQAIRKLFPSFGSIWIRNNFSTIFSQIIDSVTFTLIAFIGVVDTPTLLQFIFSTYALKFIVSLADTPFVYIAAYWKKNNLIHELDSDPTC</sequence>
<protein>
    <recommendedName>
        <fullName evidence="1">Probable queuosine precursor transporter</fullName>
        <shortName evidence="1">Q precursor transporter</shortName>
    </recommendedName>
</protein>
<keyword evidence="1" id="KW-1133">Transmembrane helix</keyword>
<dbReference type="InterPro" id="IPR003744">
    <property type="entry name" value="YhhQ"/>
</dbReference>
<keyword evidence="1" id="KW-0813">Transport</keyword>
<dbReference type="Proteomes" id="UP001225134">
    <property type="component" value="Unassembled WGS sequence"/>
</dbReference>
<reference evidence="2 3" key="1">
    <citation type="submission" date="2023-06" db="EMBL/GenBank/DDBJ databases">
        <title>Antibody response to the Sneathia vaginalis cytopathogenic toxin A during pregnancy.</title>
        <authorList>
            <person name="Mccoy Z.T."/>
            <person name="Serrano M.G."/>
            <person name="Spaine K."/>
            <person name="Edwards D.J."/>
            <person name="Buck G.A."/>
            <person name="Jefferson K."/>
        </authorList>
    </citation>
    <scope>NUCLEOTIDE SEQUENCE [LARGE SCALE GENOMIC DNA]</scope>
    <source>
        <strain evidence="2 3">CCUG 42621</strain>
    </source>
</reference>
<proteinExistence type="inferred from homology"/>
<comment type="function">
    <text evidence="1">Involved in the import of queuosine (Q) precursors, required for Q precursor salvage.</text>
</comment>